<name>A0AAV1TCX1_9STRA</name>
<dbReference type="EMBL" id="CAKLBY020000036">
    <property type="protein sequence ID" value="CAK7910688.1"/>
    <property type="molecule type" value="Genomic_DNA"/>
</dbReference>
<protein>
    <submittedName>
        <fullName evidence="2">Uncharacterized protein</fullName>
    </submittedName>
</protein>
<evidence type="ECO:0000313" key="3">
    <source>
        <dbReference type="Proteomes" id="UP001162060"/>
    </source>
</evidence>
<evidence type="ECO:0000256" key="1">
    <source>
        <dbReference type="SAM" id="MobiDB-lite"/>
    </source>
</evidence>
<feature type="region of interest" description="Disordered" evidence="1">
    <location>
        <begin position="1"/>
        <end position="52"/>
    </location>
</feature>
<proteinExistence type="predicted"/>
<sequence length="121" mass="12919">MGAVELQSGNDEKKTSVADTMEEEKQRLHLRATTPPKRPPTSQLLTRSQQERATLRQAVADVQPCLGSIISAKVIDSATEPDLPTIKNGLGLTPVTTPDTGNCVAMALAQAISDHDLVTDD</sequence>
<comment type="caution">
    <text evidence="2">The sequence shown here is derived from an EMBL/GenBank/DDBJ whole genome shotgun (WGS) entry which is preliminary data.</text>
</comment>
<dbReference type="AlphaFoldDB" id="A0AAV1TCX1"/>
<accession>A0AAV1TCX1</accession>
<evidence type="ECO:0000313" key="2">
    <source>
        <dbReference type="EMBL" id="CAK7910688.1"/>
    </source>
</evidence>
<organism evidence="2 3">
    <name type="scientific">Peronospora matthiolae</name>
    <dbReference type="NCBI Taxonomy" id="2874970"/>
    <lineage>
        <taxon>Eukaryota</taxon>
        <taxon>Sar</taxon>
        <taxon>Stramenopiles</taxon>
        <taxon>Oomycota</taxon>
        <taxon>Peronosporomycetes</taxon>
        <taxon>Peronosporales</taxon>
        <taxon>Peronosporaceae</taxon>
        <taxon>Peronospora</taxon>
    </lineage>
</organism>
<dbReference type="Proteomes" id="UP001162060">
    <property type="component" value="Unassembled WGS sequence"/>
</dbReference>
<gene>
    <name evidence="2" type="ORF">PM001_LOCUS4203</name>
</gene>
<reference evidence="2" key="1">
    <citation type="submission" date="2024-01" db="EMBL/GenBank/DDBJ databases">
        <authorList>
            <person name="Webb A."/>
        </authorList>
    </citation>
    <scope>NUCLEOTIDE SEQUENCE</scope>
    <source>
        <strain evidence="2">Pm1</strain>
    </source>
</reference>